<evidence type="ECO:0000256" key="4">
    <source>
        <dbReference type="ARBA" id="ARBA00022989"/>
    </source>
</evidence>
<dbReference type="InterPro" id="IPR051449">
    <property type="entry name" value="ABC-2_transporter_component"/>
</dbReference>
<feature type="transmembrane region" description="Helical" evidence="6">
    <location>
        <begin position="263"/>
        <end position="281"/>
    </location>
</feature>
<feature type="domain" description="ABC-type uncharacterised transport system" evidence="7">
    <location>
        <begin position="450"/>
        <end position="672"/>
    </location>
</feature>
<sequence>MLAIYKKELKSYFHSMIGYVFMAFFLVVIGIYMYVVNLVQQVANFEYALNYVQFIFIILVPILTMRVISEEKKQKTDQLLFTSSVSMAKIVIAKFLAVISLFIITMLIVCVYPIVLNFYGDVPFSTSYSSILGFTLIGYALIAVGLFISSLTESQIIAAVISFIVLLVSYLAEQLASVLPTEKRPTMLITLLVFAAFSFIIYLSMRNLIAALGIWAAGTAGLVLLYFFHASFYDNLLAKMVNAIAIMKPFDDFAYGTIYLSDIIYYLSIIALFIILTTLFIKDSLADKVRKGGTYRTTLMVIVSVICVAVNLFAGQLDVYADVSSQKMYSITQETIDYVKGVDSTIKMYYVVREGSEDPTVEKIVNKYDNLSSKVKVEKKDPVLYPNFTKKYTNDEVIPNSVIVVNEDNEKFKVVSYTDMFEYDQNTVYAIDVEGQLTAAIDFVTNENLPKLYYTTGHGEVEFGDTLTTVIKKKNVSYNSLATLTVDKIPEDCDILVINGATSDFSEKETAMVRLYLANGGDAIVTLQSTNNEMSNLKGLLEYYGIRQKEGMVLEQYGNYMSGYPTNIIPALGTHEIVSSVNASGRYVVMPNCIGLAASDTIRESVTATELMKTSDEAYSKVNMDSKTYEKEEEDIIGPFDLGILAEEKAEKTEDTTKLVVFSSVYLFNEEICSTGQFANADVLRDTLGYMVPTNKNIDISSISLTTSYLTMSGTTQLVLGVVFVIVLPLVILLTGLVIWLRRRKA</sequence>
<keyword evidence="3 6" id="KW-0812">Transmembrane</keyword>
<dbReference type="PANTHER" id="PTHR30294:SF29">
    <property type="entry name" value="MULTIDRUG ABC TRANSPORTER PERMEASE YBHS-RELATED"/>
    <property type="match status" value="1"/>
</dbReference>
<feature type="transmembrane region" description="Helical" evidence="6">
    <location>
        <begin position="155"/>
        <end position="172"/>
    </location>
</feature>
<dbReference type="Pfam" id="PF23357">
    <property type="entry name" value="DUF7088"/>
    <property type="match status" value="1"/>
</dbReference>
<keyword evidence="10" id="KW-1185">Reference proteome</keyword>
<name>A0A1H9ZE10_9FIRM</name>
<dbReference type="OrthoDB" id="9766228at2"/>
<gene>
    <name evidence="9" type="ORF">SAMN04487772_103151</name>
</gene>
<proteinExistence type="predicted"/>
<dbReference type="STRING" id="29364.SAMN04487772_103151"/>
<dbReference type="InterPro" id="IPR019196">
    <property type="entry name" value="ABC_transp_unknown"/>
</dbReference>
<feature type="transmembrane region" description="Helical" evidence="6">
    <location>
        <begin position="90"/>
        <end position="115"/>
    </location>
</feature>
<evidence type="ECO:0000259" key="7">
    <source>
        <dbReference type="Pfam" id="PF09822"/>
    </source>
</evidence>
<evidence type="ECO:0000256" key="1">
    <source>
        <dbReference type="ARBA" id="ARBA00004651"/>
    </source>
</evidence>
<protein>
    <submittedName>
        <fullName evidence="9">ABC-2 type transport system permease protein</fullName>
    </submittedName>
</protein>
<reference evidence="9 10" key="1">
    <citation type="submission" date="2016-10" db="EMBL/GenBank/DDBJ databases">
        <authorList>
            <person name="de Groot N.N."/>
        </authorList>
    </citation>
    <scope>NUCLEOTIDE SEQUENCE [LARGE SCALE GENOMIC DNA]</scope>
    <source>
        <strain evidence="9 10">DSM 1801</strain>
    </source>
</reference>
<feature type="transmembrane region" description="Helical" evidence="6">
    <location>
        <begin position="184"/>
        <end position="203"/>
    </location>
</feature>
<dbReference type="RefSeq" id="WP_092476350.1">
    <property type="nucleotide sequence ID" value="NZ_FOHN01000003.1"/>
</dbReference>
<dbReference type="GO" id="GO:0005886">
    <property type="term" value="C:plasma membrane"/>
    <property type="evidence" value="ECO:0007669"/>
    <property type="project" value="UniProtKB-SubCell"/>
</dbReference>
<keyword evidence="5 6" id="KW-0472">Membrane</keyword>
<organism evidence="9 10">
    <name type="scientific">[Clostridium] polysaccharolyticum</name>
    <dbReference type="NCBI Taxonomy" id="29364"/>
    <lineage>
        <taxon>Bacteria</taxon>
        <taxon>Bacillati</taxon>
        <taxon>Bacillota</taxon>
        <taxon>Clostridia</taxon>
        <taxon>Lachnospirales</taxon>
        <taxon>Lachnospiraceae</taxon>
    </lineage>
</organism>
<dbReference type="EMBL" id="FOHN01000003">
    <property type="protein sequence ID" value="SES79723.1"/>
    <property type="molecule type" value="Genomic_DNA"/>
</dbReference>
<keyword evidence="4 6" id="KW-1133">Transmembrane helix</keyword>
<evidence type="ECO:0000313" key="9">
    <source>
        <dbReference type="EMBL" id="SES79723.1"/>
    </source>
</evidence>
<evidence type="ECO:0000313" key="10">
    <source>
        <dbReference type="Proteomes" id="UP000199800"/>
    </source>
</evidence>
<feature type="domain" description="DUF7088" evidence="8">
    <location>
        <begin position="326"/>
        <end position="413"/>
    </location>
</feature>
<feature type="transmembrane region" description="Helical" evidence="6">
    <location>
        <begin position="208"/>
        <end position="228"/>
    </location>
</feature>
<evidence type="ECO:0000259" key="8">
    <source>
        <dbReference type="Pfam" id="PF23357"/>
    </source>
</evidence>
<dbReference type="InterPro" id="IPR055396">
    <property type="entry name" value="DUF7088"/>
</dbReference>
<keyword evidence="2" id="KW-1003">Cell membrane</keyword>
<comment type="subcellular location">
    <subcellularLocation>
        <location evidence="1">Cell membrane</location>
        <topology evidence="1">Multi-pass membrane protein</topology>
    </subcellularLocation>
</comment>
<feature type="transmembrane region" description="Helical" evidence="6">
    <location>
        <begin position="718"/>
        <end position="741"/>
    </location>
</feature>
<feature type="transmembrane region" description="Helical" evidence="6">
    <location>
        <begin position="293"/>
        <end position="314"/>
    </location>
</feature>
<dbReference type="AlphaFoldDB" id="A0A1H9ZE10"/>
<dbReference type="PANTHER" id="PTHR30294">
    <property type="entry name" value="MEMBRANE COMPONENT OF ABC TRANSPORTER YHHJ-RELATED"/>
    <property type="match status" value="1"/>
</dbReference>
<evidence type="ECO:0000256" key="5">
    <source>
        <dbReference type="ARBA" id="ARBA00023136"/>
    </source>
</evidence>
<accession>A0A1H9ZE10</accession>
<dbReference type="Proteomes" id="UP000199800">
    <property type="component" value="Unassembled WGS sequence"/>
</dbReference>
<feature type="transmembrane region" description="Helical" evidence="6">
    <location>
        <begin position="127"/>
        <end position="148"/>
    </location>
</feature>
<evidence type="ECO:0000256" key="6">
    <source>
        <dbReference type="SAM" id="Phobius"/>
    </source>
</evidence>
<evidence type="ECO:0000256" key="2">
    <source>
        <dbReference type="ARBA" id="ARBA00022475"/>
    </source>
</evidence>
<dbReference type="Pfam" id="PF09822">
    <property type="entry name" value="ABC_transp_aux"/>
    <property type="match status" value="1"/>
</dbReference>
<evidence type="ECO:0000256" key="3">
    <source>
        <dbReference type="ARBA" id="ARBA00022692"/>
    </source>
</evidence>
<feature type="transmembrane region" description="Helical" evidence="6">
    <location>
        <begin position="12"/>
        <end position="35"/>
    </location>
</feature>
<feature type="transmembrane region" description="Helical" evidence="6">
    <location>
        <begin position="47"/>
        <end position="69"/>
    </location>
</feature>